<dbReference type="Pfam" id="PF05135">
    <property type="entry name" value="Phage_connect_1"/>
    <property type="match status" value="1"/>
</dbReference>
<gene>
    <name evidence="1" type="ORF">CBF31_09350</name>
</gene>
<dbReference type="EMBL" id="NGJY01000004">
    <property type="protein sequence ID" value="RSU01962.1"/>
    <property type="molecule type" value="Genomic_DNA"/>
</dbReference>
<organism evidence="1 2">
    <name type="scientific">Vagococcus fessus</name>
    <dbReference type="NCBI Taxonomy" id="120370"/>
    <lineage>
        <taxon>Bacteria</taxon>
        <taxon>Bacillati</taxon>
        <taxon>Bacillota</taxon>
        <taxon>Bacilli</taxon>
        <taxon>Lactobacillales</taxon>
        <taxon>Enterococcaceae</taxon>
        <taxon>Vagococcus</taxon>
    </lineage>
</organism>
<dbReference type="AlphaFoldDB" id="A0A430A586"/>
<comment type="caution">
    <text evidence="1">The sequence shown here is derived from an EMBL/GenBank/DDBJ whole genome shotgun (WGS) entry which is preliminary data.</text>
</comment>
<dbReference type="OrthoDB" id="2321192at2"/>
<name>A0A430A586_9ENTE</name>
<proteinExistence type="predicted"/>
<evidence type="ECO:0000313" key="1">
    <source>
        <dbReference type="EMBL" id="RSU01962.1"/>
    </source>
</evidence>
<evidence type="ECO:0000313" key="2">
    <source>
        <dbReference type="Proteomes" id="UP000287101"/>
    </source>
</evidence>
<dbReference type="InterPro" id="IPR006450">
    <property type="entry name" value="Phage_HK97_gp6-like"/>
</dbReference>
<dbReference type="InterPro" id="IPR021146">
    <property type="entry name" value="Phage_gp6-like_head-tail"/>
</dbReference>
<dbReference type="CDD" id="cd08054">
    <property type="entry name" value="gp6"/>
    <property type="match status" value="1"/>
</dbReference>
<accession>A0A430A586</accession>
<dbReference type="NCBIfam" id="TIGR01560">
    <property type="entry name" value="put_DNA_pack"/>
    <property type="match status" value="1"/>
</dbReference>
<dbReference type="RefSeq" id="WP_126832367.1">
    <property type="nucleotide sequence ID" value="NZ_CBCRYB010000005.1"/>
</dbReference>
<dbReference type="Proteomes" id="UP000287101">
    <property type="component" value="Unassembled WGS sequence"/>
</dbReference>
<keyword evidence="2" id="KW-1185">Reference proteome</keyword>
<evidence type="ECO:0008006" key="3">
    <source>
        <dbReference type="Google" id="ProtNLM"/>
    </source>
</evidence>
<dbReference type="Gene3D" id="1.10.3230.30">
    <property type="entry name" value="Phage gp6-like head-tail connector protein"/>
    <property type="match status" value="1"/>
</dbReference>
<reference evidence="1 2" key="1">
    <citation type="submission" date="2017-05" db="EMBL/GenBank/DDBJ databases">
        <title>Vagococcus spp. assemblies.</title>
        <authorList>
            <person name="Gulvik C.A."/>
        </authorList>
    </citation>
    <scope>NUCLEOTIDE SEQUENCE [LARGE SCALE GENOMIC DNA]</scope>
    <source>
        <strain evidence="1 2">CCUG 41755</strain>
    </source>
</reference>
<protein>
    <recommendedName>
        <fullName evidence="3">DNA-packaging protein</fullName>
    </recommendedName>
</protein>
<sequence>MTKSDLTSIKNYLKVDHSYDDDLIKEMILVAELEIAEAISSSVTVEELKQDARFELAVKKQIKEHYEFRGDTADNQRFPIVNGVLPIIQQLRYRSDTNED</sequence>